<dbReference type="OrthoDB" id="3936150at2759"/>
<dbReference type="Proteomes" id="UP000284375">
    <property type="component" value="Unassembled WGS sequence"/>
</dbReference>
<dbReference type="CDD" id="cd17323">
    <property type="entry name" value="MFS_Tpo1_MDR_like"/>
    <property type="match status" value="1"/>
</dbReference>
<evidence type="ECO:0000259" key="8">
    <source>
        <dbReference type="PROSITE" id="PS50850"/>
    </source>
</evidence>
<dbReference type="SUPFAM" id="SSF103473">
    <property type="entry name" value="MFS general substrate transporter"/>
    <property type="match status" value="1"/>
</dbReference>
<feature type="compositionally biased region" description="Basic and acidic residues" evidence="6">
    <location>
        <begin position="12"/>
        <end position="22"/>
    </location>
</feature>
<feature type="transmembrane region" description="Helical" evidence="7">
    <location>
        <begin position="131"/>
        <end position="151"/>
    </location>
</feature>
<dbReference type="Gene3D" id="1.20.1250.20">
    <property type="entry name" value="MFS general substrate transporter like domains"/>
    <property type="match status" value="1"/>
</dbReference>
<keyword evidence="3 7" id="KW-1133">Transmembrane helix</keyword>
<reference evidence="9 10" key="1">
    <citation type="submission" date="2015-09" db="EMBL/GenBank/DDBJ databases">
        <title>Host preference determinants of Valsa canker pathogens revealed by comparative genomics.</title>
        <authorList>
            <person name="Yin Z."/>
            <person name="Huang L."/>
        </authorList>
    </citation>
    <scope>NUCLEOTIDE SEQUENCE [LARGE SCALE GENOMIC DNA]</scope>
    <source>
        <strain evidence="9 10">YSFL</strain>
    </source>
</reference>
<dbReference type="STRING" id="252740.A0A423VFK9"/>
<feature type="transmembrane region" description="Helical" evidence="7">
    <location>
        <begin position="99"/>
        <end position="119"/>
    </location>
</feature>
<evidence type="ECO:0000256" key="7">
    <source>
        <dbReference type="SAM" id="Phobius"/>
    </source>
</evidence>
<keyword evidence="4 7" id="KW-0472">Membrane</keyword>
<sequence length="502" mass="55140">MATETVAQPPVAEKEEAKETTDIEKMAHHTGDNTSLEDPTLAALQRVKTADAYHPIHWSGYKKWFVVFWYCLLQVFVTLTTTTYVSAEFLIQEKYGGSTQVVALGQSMFIIGTAIGPAFLGPLSDIGGRKWVYVVAIFVYAILNIGCAKALNLPMLIIFQFLCGTAGSVALCNVAGTIADLFGDSDGAGQPMALFVASANSGPSIGSPVGEWIADNANMGLPWIFWINVIIGAAFAIGMCFLPETLPRIVISNAVKKHQAEHPEEVAITEEKMDVLKEIRFISTMALRIMFTEPIVIFLGMYNGFAYGLLFLYLDGVFDVFVYNNGLSYIGADLTYLNFVVGVTIMFCIVPIQTYLYRRDRLKHGTNRPEARFLTSLVGVWGFPISLLWFAFTDDGSVNWWSPVIAGGLLAICDPFLWLAMLNYLTDSYPNVAASAVAAFLIPSFLIAAGCAHAGIAMFENMSTRWAMATLGFISFGLVALVYILYFFGPQIRARSKLARKF</sequence>
<evidence type="ECO:0000313" key="10">
    <source>
        <dbReference type="Proteomes" id="UP000284375"/>
    </source>
</evidence>
<feature type="transmembrane region" description="Helical" evidence="7">
    <location>
        <begin position="437"/>
        <end position="459"/>
    </location>
</feature>
<evidence type="ECO:0000256" key="4">
    <source>
        <dbReference type="ARBA" id="ARBA00023136"/>
    </source>
</evidence>
<comment type="caution">
    <text evidence="9">The sequence shown here is derived from an EMBL/GenBank/DDBJ whole genome shotgun (WGS) entry which is preliminary data.</text>
</comment>
<dbReference type="EMBL" id="LJZO01000055">
    <property type="protein sequence ID" value="ROV89811.1"/>
    <property type="molecule type" value="Genomic_DNA"/>
</dbReference>
<dbReference type="InterPro" id="IPR011701">
    <property type="entry name" value="MFS"/>
</dbReference>
<evidence type="ECO:0000313" key="9">
    <source>
        <dbReference type="EMBL" id="ROV89811.1"/>
    </source>
</evidence>
<organism evidence="9 10">
    <name type="scientific">Cytospora chrysosperma</name>
    <name type="common">Cytospora canker fungus</name>
    <name type="synonym">Sphaeria chrysosperma</name>
    <dbReference type="NCBI Taxonomy" id="252740"/>
    <lineage>
        <taxon>Eukaryota</taxon>
        <taxon>Fungi</taxon>
        <taxon>Dikarya</taxon>
        <taxon>Ascomycota</taxon>
        <taxon>Pezizomycotina</taxon>
        <taxon>Sordariomycetes</taxon>
        <taxon>Sordariomycetidae</taxon>
        <taxon>Diaporthales</taxon>
        <taxon>Cytosporaceae</taxon>
        <taxon>Cytospora</taxon>
    </lineage>
</organism>
<dbReference type="Pfam" id="PF07690">
    <property type="entry name" value="MFS_1"/>
    <property type="match status" value="1"/>
</dbReference>
<comment type="similarity">
    <text evidence="5">Belongs to the major facilitator superfamily. CAR1 family.</text>
</comment>
<dbReference type="InterPro" id="IPR020846">
    <property type="entry name" value="MFS_dom"/>
</dbReference>
<evidence type="ECO:0000256" key="6">
    <source>
        <dbReference type="SAM" id="MobiDB-lite"/>
    </source>
</evidence>
<feature type="transmembrane region" description="Helical" evidence="7">
    <location>
        <begin position="67"/>
        <end position="87"/>
    </location>
</feature>
<accession>A0A423VFK9</accession>
<feature type="transmembrane region" description="Helical" evidence="7">
    <location>
        <begin position="465"/>
        <end position="488"/>
    </location>
</feature>
<dbReference type="GO" id="GO:0022857">
    <property type="term" value="F:transmembrane transporter activity"/>
    <property type="evidence" value="ECO:0007669"/>
    <property type="project" value="InterPro"/>
</dbReference>
<evidence type="ECO:0000256" key="3">
    <source>
        <dbReference type="ARBA" id="ARBA00022989"/>
    </source>
</evidence>
<comment type="subcellular location">
    <subcellularLocation>
        <location evidence="1">Membrane</location>
        <topology evidence="1">Multi-pass membrane protein</topology>
    </subcellularLocation>
</comment>
<dbReference type="PANTHER" id="PTHR23502:SF36">
    <property type="entry name" value="MEMBRANE TRANSPORTER"/>
    <property type="match status" value="1"/>
</dbReference>
<dbReference type="PANTHER" id="PTHR23502">
    <property type="entry name" value="MAJOR FACILITATOR SUPERFAMILY"/>
    <property type="match status" value="1"/>
</dbReference>
<dbReference type="FunFam" id="1.20.1250.20:FF:000596">
    <property type="entry name" value="Vitamin b6 transporter bsu1"/>
    <property type="match status" value="1"/>
</dbReference>
<evidence type="ECO:0000256" key="2">
    <source>
        <dbReference type="ARBA" id="ARBA00022692"/>
    </source>
</evidence>
<keyword evidence="10" id="KW-1185">Reference proteome</keyword>
<evidence type="ECO:0000256" key="1">
    <source>
        <dbReference type="ARBA" id="ARBA00004141"/>
    </source>
</evidence>
<keyword evidence="2 7" id="KW-0812">Transmembrane</keyword>
<feature type="transmembrane region" description="Helical" evidence="7">
    <location>
        <begin position="404"/>
        <end position="425"/>
    </location>
</feature>
<feature type="transmembrane region" description="Helical" evidence="7">
    <location>
        <begin position="158"/>
        <end position="179"/>
    </location>
</feature>
<dbReference type="InterPro" id="IPR036259">
    <property type="entry name" value="MFS_trans_sf"/>
</dbReference>
<feature type="transmembrane region" description="Helical" evidence="7">
    <location>
        <begin position="373"/>
        <end position="392"/>
    </location>
</feature>
<protein>
    <recommendedName>
        <fullName evidence="8">Major facilitator superfamily (MFS) profile domain-containing protein</fullName>
    </recommendedName>
</protein>
<feature type="domain" description="Major facilitator superfamily (MFS) profile" evidence="8">
    <location>
        <begin position="66"/>
        <end position="495"/>
    </location>
</feature>
<feature type="transmembrane region" description="Helical" evidence="7">
    <location>
        <begin position="223"/>
        <end position="242"/>
    </location>
</feature>
<evidence type="ECO:0000256" key="5">
    <source>
        <dbReference type="ARBA" id="ARBA00038347"/>
    </source>
</evidence>
<dbReference type="PROSITE" id="PS50850">
    <property type="entry name" value="MFS"/>
    <property type="match status" value="1"/>
</dbReference>
<feature type="transmembrane region" description="Helical" evidence="7">
    <location>
        <begin position="295"/>
        <end position="314"/>
    </location>
</feature>
<gene>
    <name evidence="9" type="ORF">VSDG_08567</name>
</gene>
<proteinExistence type="inferred from homology"/>
<feature type="region of interest" description="Disordered" evidence="6">
    <location>
        <begin position="1"/>
        <end position="22"/>
    </location>
</feature>
<dbReference type="AlphaFoldDB" id="A0A423VFK9"/>
<dbReference type="GO" id="GO:0005886">
    <property type="term" value="C:plasma membrane"/>
    <property type="evidence" value="ECO:0007669"/>
    <property type="project" value="TreeGrafter"/>
</dbReference>
<feature type="transmembrane region" description="Helical" evidence="7">
    <location>
        <begin position="334"/>
        <end position="352"/>
    </location>
</feature>
<name>A0A423VFK9_CYTCH</name>